<accession>A0A1R4HHW6</accession>
<evidence type="ECO:0000313" key="3">
    <source>
        <dbReference type="EMBL" id="SJM95813.1"/>
    </source>
</evidence>
<evidence type="ECO:0000256" key="1">
    <source>
        <dbReference type="SAM" id="MobiDB-lite"/>
    </source>
</evidence>
<dbReference type="Proteomes" id="UP000195667">
    <property type="component" value="Unassembled WGS sequence"/>
</dbReference>
<gene>
    <name evidence="3" type="ORF">CRENPOLYSF1_80001</name>
</gene>
<feature type="chain" id="PRO_5011961139" description="Cytochrome c domain-containing protein" evidence="2">
    <location>
        <begin position="37"/>
        <end position="372"/>
    </location>
</feature>
<feature type="compositionally biased region" description="Basic and acidic residues" evidence="1">
    <location>
        <begin position="138"/>
        <end position="160"/>
    </location>
</feature>
<keyword evidence="4" id="KW-1185">Reference proteome</keyword>
<feature type="region of interest" description="Disordered" evidence="1">
    <location>
        <begin position="129"/>
        <end position="160"/>
    </location>
</feature>
<keyword evidence="2" id="KW-0732">Signal</keyword>
<evidence type="ECO:0000256" key="2">
    <source>
        <dbReference type="SAM" id="SignalP"/>
    </source>
</evidence>
<dbReference type="EMBL" id="FUKI01000159">
    <property type="protein sequence ID" value="SJM95813.1"/>
    <property type="molecule type" value="Genomic_DNA"/>
</dbReference>
<dbReference type="AlphaFoldDB" id="A0A1R4HHW6"/>
<dbReference type="OrthoDB" id="7085938at2"/>
<name>A0A1R4HHW6_9GAMM</name>
<protein>
    <recommendedName>
        <fullName evidence="5">Cytochrome c domain-containing protein</fullName>
    </recommendedName>
</protein>
<dbReference type="RefSeq" id="WP_140396885.1">
    <property type="nucleotide sequence ID" value="NZ_FUKI01000159.1"/>
</dbReference>
<evidence type="ECO:0000313" key="4">
    <source>
        <dbReference type="Proteomes" id="UP000195667"/>
    </source>
</evidence>
<reference evidence="4" key="1">
    <citation type="submission" date="2017-02" db="EMBL/GenBank/DDBJ databases">
        <authorList>
            <person name="Daims H."/>
        </authorList>
    </citation>
    <scope>NUCLEOTIDE SEQUENCE [LARGE SCALE GENOMIC DNA]</scope>
</reference>
<evidence type="ECO:0008006" key="5">
    <source>
        <dbReference type="Google" id="ProtNLM"/>
    </source>
</evidence>
<sequence length="372" mass="38460">MNKKNALKAKMIKANQFKSLAFLTVTSLVISANVLATPSIMAQNNAPACSSCHGNSTPDKASGKAGLAAFLASKAPPPVVVKPPVVNPPVVVKPPVVNPPVVNPPVVNPPVVNPKPVVKPVVVKPKPITTGISCNSKGENDNEKGENDNEQRENHKEKSKQVAGLVMSAPGVKTIHVGQVLRVGVTASDDGSKISMGANLPAGAKFTESYNTTLQAEQGVVTWKVPKSVSGKTIKIKVCAQSHSNSGKKQDKRSISSDIIVKVLPQLKSVVIAQSTAEPVIASAVYNTAVQQLAVSGQITWATKSTQAERNAALANPVQLSNANNAAVLGSANVSANGSWSASIPVASNAMPSVIDAAFEGAVASKLVKRLP</sequence>
<feature type="signal peptide" evidence="2">
    <location>
        <begin position="1"/>
        <end position="36"/>
    </location>
</feature>
<organism evidence="3 4">
    <name type="scientific">Crenothrix polyspora</name>
    <dbReference type="NCBI Taxonomy" id="360316"/>
    <lineage>
        <taxon>Bacteria</taxon>
        <taxon>Pseudomonadati</taxon>
        <taxon>Pseudomonadota</taxon>
        <taxon>Gammaproteobacteria</taxon>
        <taxon>Methylococcales</taxon>
        <taxon>Crenotrichaceae</taxon>
        <taxon>Crenothrix</taxon>
    </lineage>
</organism>
<proteinExistence type="predicted"/>